<dbReference type="PROSITE" id="PS50977">
    <property type="entry name" value="HTH_TETR_2"/>
    <property type="match status" value="1"/>
</dbReference>
<evidence type="ECO:0000259" key="3">
    <source>
        <dbReference type="PROSITE" id="PS50977"/>
    </source>
</evidence>
<sequence>MGAQSHRSSSVIARDEAILDAVSAGLRRYGPRKLTAQDVADTAGISRMTLYRAMGSMDNAILLTLTREFARAVAGLRAMLPTGPAATGADRLAAFLGAGARAFVESELIASVMSQQPELLEPYLSGRLGRSQELVVDAIEELRQAGLRDGSIAPSAPSSLTLLLLVRGVALGAPLVRGDAFDRSCAELAGITLAALRAGIAPVPQADGATGAAQSPPTAPVTIA</sequence>
<dbReference type="Gene3D" id="1.10.357.10">
    <property type="entry name" value="Tetracycline Repressor, domain 2"/>
    <property type="match status" value="1"/>
</dbReference>
<protein>
    <submittedName>
        <fullName evidence="4">AcrR family transcriptional regulator</fullName>
    </submittedName>
</protein>
<evidence type="ECO:0000313" key="5">
    <source>
        <dbReference type="Proteomes" id="UP000586095"/>
    </source>
</evidence>
<accession>A0A852RIH5</accession>
<dbReference type="InterPro" id="IPR009057">
    <property type="entry name" value="Homeodomain-like_sf"/>
</dbReference>
<evidence type="ECO:0000256" key="2">
    <source>
        <dbReference type="PROSITE-ProRule" id="PRU00335"/>
    </source>
</evidence>
<organism evidence="4 5">
    <name type="scientific">Leucobacter aridicollis</name>
    <dbReference type="NCBI Taxonomy" id="283878"/>
    <lineage>
        <taxon>Bacteria</taxon>
        <taxon>Bacillati</taxon>
        <taxon>Actinomycetota</taxon>
        <taxon>Actinomycetes</taxon>
        <taxon>Micrococcales</taxon>
        <taxon>Microbacteriaceae</taxon>
        <taxon>Leucobacter</taxon>
    </lineage>
</organism>
<name>A0A852RIH5_9MICO</name>
<evidence type="ECO:0000256" key="1">
    <source>
        <dbReference type="ARBA" id="ARBA00023125"/>
    </source>
</evidence>
<feature type="domain" description="HTH tetR-type" evidence="3">
    <location>
        <begin position="12"/>
        <end position="72"/>
    </location>
</feature>
<dbReference type="InterPro" id="IPR001647">
    <property type="entry name" value="HTH_TetR"/>
</dbReference>
<reference evidence="4 5" key="1">
    <citation type="submission" date="2020-07" db="EMBL/GenBank/DDBJ databases">
        <title>Sequencing the genomes of 1000 actinobacteria strains.</title>
        <authorList>
            <person name="Klenk H.-P."/>
        </authorList>
    </citation>
    <scope>NUCLEOTIDE SEQUENCE [LARGE SCALE GENOMIC DNA]</scope>
    <source>
        <strain evidence="4 5">DSM 17380</strain>
    </source>
</reference>
<keyword evidence="5" id="KW-1185">Reference proteome</keyword>
<dbReference type="EMBL" id="JACCBD010000001">
    <property type="protein sequence ID" value="NYD26482.1"/>
    <property type="molecule type" value="Genomic_DNA"/>
</dbReference>
<evidence type="ECO:0000313" key="4">
    <source>
        <dbReference type="EMBL" id="NYD26482.1"/>
    </source>
</evidence>
<feature type="DNA-binding region" description="H-T-H motif" evidence="2">
    <location>
        <begin position="35"/>
        <end position="54"/>
    </location>
</feature>
<dbReference type="AlphaFoldDB" id="A0A852RIH5"/>
<proteinExistence type="predicted"/>
<dbReference type="SUPFAM" id="SSF46689">
    <property type="entry name" value="Homeodomain-like"/>
    <property type="match status" value="1"/>
</dbReference>
<dbReference type="RefSeq" id="WP_185986684.1">
    <property type="nucleotide sequence ID" value="NZ_BAAALZ010000002.1"/>
</dbReference>
<dbReference type="GO" id="GO:0003677">
    <property type="term" value="F:DNA binding"/>
    <property type="evidence" value="ECO:0007669"/>
    <property type="project" value="UniProtKB-UniRule"/>
</dbReference>
<dbReference type="Gene3D" id="1.10.10.60">
    <property type="entry name" value="Homeodomain-like"/>
    <property type="match status" value="1"/>
</dbReference>
<keyword evidence="1 2" id="KW-0238">DNA-binding</keyword>
<dbReference type="Proteomes" id="UP000586095">
    <property type="component" value="Unassembled WGS sequence"/>
</dbReference>
<comment type="caution">
    <text evidence="4">The sequence shown here is derived from an EMBL/GenBank/DDBJ whole genome shotgun (WGS) entry which is preliminary data.</text>
</comment>
<gene>
    <name evidence="4" type="ORF">BJ960_001285</name>
</gene>